<evidence type="ECO:0000313" key="27">
    <source>
        <dbReference type="Ensembl" id="ENSNFUP00015048394.1"/>
    </source>
</evidence>
<organism evidence="27 28">
    <name type="scientific">Nothobranchius furzeri</name>
    <name type="common">Turquoise killifish</name>
    <dbReference type="NCBI Taxonomy" id="105023"/>
    <lineage>
        <taxon>Eukaryota</taxon>
        <taxon>Metazoa</taxon>
        <taxon>Chordata</taxon>
        <taxon>Craniata</taxon>
        <taxon>Vertebrata</taxon>
        <taxon>Euteleostomi</taxon>
        <taxon>Actinopterygii</taxon>
        <taxon>Neopterygii</taxon>
        <taxon>Teleostei</taxon>
        <taxon>Neoteleostei</taxon>
        <taxon>Acanthomorphata</taxon>
        <taxon>Ovalentaria</taxon>
        <taxon>Atherinomorphae</taxon>
        <taxon>Cyprinodontiformes</taxon>
        <taxon>Nothobranchiidae</taxon>
        <taxon>Nothobranchius</taxon>
    </lineage>
</organism>
<dbReference type="InterPro" id="IPR001503">
    <property type="entry name" value="Glyco_trans_10"/>
</dbReference>
<evidence type="ECO:0000256" key="11">
    <source>
        <dbReference type="ARBA" id="ARBA00023098"/>
    </source>
</evidence>
<keyword evidence="28" id="KW-1185">Reference proteome</keyword>
<dbReference type="Pfam" id="PF17039">
    <property type="entry name" value="Glyco_tran_10_N"/>
    <property type="match status" value="1"/>
</dbReference>
<evidence type="ECO:0000256" key="20">
    <source>
        <dbReference type="ARBA" id="ARBA00036757"/>
    </source>
</evidence>
<evidence type="ECO:0000256" key="10">
    <source>
        <dbReference type="ARBA" id="ARBA00023034"/>
    </source>
</evidence>
<evidence type="ECO:0000256" key="19">
    <source>
        <dbReference type="ARBA" id="ARBA00036481"/>
    </source>
</evidence>
<evidence type="ECO:0000259" key="25">
    <source>
        <dbReference type="Pfam" id="PF00852"/>
    </source>
</evidence>
<evidence type="ECO:0000256" key="24">
    <source>
        <dbReference type="RuleBase" id="RU003832"/>
    </source>
</evidence>
<comment type="catalytic activity">
    <reaction evidence="22">
        <text>beta-D-Gal-(1-&gt;4)-beta-D-GlcNAc-(1-&gt;3)-beta-D-Gal-(1-&gt;4)-D-Glc + GDP-beta-L-fucose = beta-D-Gal-(1-&gt;4)-[alpha-L-Fuc-(1-&gt;3)]-beta-D-GlcNAc-(1-&gt;3)-beta-D-Gal-(1-&gt;4)-D-Glc + GDP + H(+)</text>
        <dbReference type="Rhea" id="RHEA:77187"/>
        <dbReference type="ChEBI" id="CHEBI:15378"/>
        <dbReference type="ChEBI" id="CHEBI:57273"/>
        <dbReference type="ChEBI" id="CHEBI:58189"/>
        <dbReference type="ChEBI" id="CHEBI:60239"/>
        <dbReference type="ChEBI" id="CHEBI:61352"/>
    </reaction>
    <physiologicalReaction direction="left-to-right" evidence="22">
        <dbReference type="Rhea" id="RHEA:77188"/>
    </physiologicalReaction>
</comment>
<keyword evidence="5 24" id="KW-0328">Glycosyltransferase</keyword>
<evidence type="ECO:0000256" key="17">
    <source>
        <dbReference type="ARBA" id="ARBA00036234"/>
    </source>
</evidence>
<dbReference type="Gene3D" id="3.40.50.11660">
    <property type="entry name" value="Glycosyl transferase family 10, C-terminal domain"/>
    <property type="match status" value="1"/>
</dbReference>
<evidence type="ECO:0000256" key="2">
    <source>
        <dbReference type="ARBA" id="ARBA00004934"/>
    </source>
</evidence>
<feature type="transmembrane region" description="Helical" evidence="24">
    <location>
        <begin position="37"/>
        <end position="56"/>
    </location>
</feature>
<evidence type="ECO:0000256" key="1">
    <source>
        <dbReference type="ARBA" id="ARBA00004922"/>
    </source>
</evidence>
<dbReference type="EC" id="2.4.1.-" evidence="24"/>
<dbReference type="SUPFAM" id="SSF53756">
    <property type="entry name" value="UDP-Glycosyltransferase/glycogen phosphorylase"/>
    <property type="match status" value="1"/>
</dbReference>
<keyword evidence="14" id="KW-0325">Glycoprotein</keyword>
<keyword evidence="8" id="KW-0735">Signal-anchor</keyword>
<comment type="similarity">
    <text evidence="3 24">Belongs to the glycosyltransferase 10 family.</text>
</comment>
<keyword evidence="12 24" id="KW-0472">Membrane</keyword>
<evidence type="ECO:0000313" key="28">
    <source>
        <dbReference type="Proteomes" id="UP000694548"/>
    </source>
</evidence>
<comment type="catalytic activity">
    <reaction evidence="16">
        <text>alpha-D-galactosyl-(1-&gt;3)-beta-D-galactosyl-(1-&gt;4)-N-acetyl-beta-D-glucosaminyl-(1-&gt;3)-beta-D-galactosyl-(1-&gt;4)-beta-D-glucosyl-(1&lt;-&gt;1')-ceramide + GDP-beta-L-fucose = a neolactoside IV(3)-alpha-Gal,III(3)-alpha-Fuc-nLc4Cer + GDP + H(+)</text>
        <dbReference type="Rhea" id="RHEA:48380"/>
        <dbReference type="ChEBI" id="CHEBI:15378"/>
        <dbReference type="ChEBI" id="CHEBI:57273"/>
        <dbReference type="ChEBI" id="CHEBI:58189"/>
        <dbReference type="ChEBI" id="CHEBI:90380"/>
        <dbReference type="ChEBI" id="CHEBI:90381"/>
    </reaction>
    <physiologicalReaction direction="left-to-right" evidence="16">
        <dbReference type="Rhea" id="RHEA:48381"/>
    </physiologicalReaction>
</comment>
<comment type="catalytic activity">
    <reaction evidence="19">
        <text>an N-acetyl-alpha-neuraminyl-(2-&gt;3)-beta-D-galactosyl-(1-&gt;4)-N-acetyl-beta-D-glucosaminyl derivative + GDP-beta-L-fucose = an alpha-Neu5Ac-(2-&gt;3)-beta-D-Gal-(1-&gt;4)-[alpha-L-Fuc-(1-&gt;3)]-beta-D-GlcNAc derivative + GDP + H(+)</text>
        <dbReference type="Rhea" id="RHEA:56076"/>
        <dbReference type="ChEBI" id="CHEBI:15378"/>
        <dbReference type="ChEBI" id="CHEBI:57273"/>
        <dbReference type="ChEBI" id="CHEBI:58189"/>
        <dbReference type="ChEBI" id="CHEBI:136545"/>
        <dbReference type="ChEBI" id="CHEBI:139509"/>
    </reaction>
    <physiologicalReaction direction="left-to-right" evidence="19">
        <dbReference type="Rhea" id="RHEA:56077"/>
    </physiologicalReaction>
</comment>
<dbReference type="InterPro" id="IPR038577">
    <property type="entry name" value="GT10-like_C_sf"/>
</dbReference>
<evidence type="ECO:0000256" key="22">
    <source>
        <dbReference type="ARBA" id="ARBA00043828"/>
    </source>
</evidence>
<reference evidence="27" key="2">
    <citation type="submission" date="2025-08" db="UniProtKB">
        <authorList>
            <consortium name="Ensembl"/>
        </authorList>
    </citation>
    <scope>IDENTIFICATION</scope>
</reference>
<comment type="catalytic activity">
    <reaction evidence="17">
        <text>an alpha-Neu5Ac-(2-&gt;3)-beta-D-Gal-(1-&gt;4)-beta-D-GlcNAc-(1-&gt;3)-beta-D-Gal-(1-&gt;4)-beta-D-GlcNAc derivative + GDP-beta-L-fucose = an alpha-Neu5Ac-(2-&gt;3)-beta-D-Gal-(1-&gt;4)-beta-D-GlcNAc-(1-&gt;3)-beta-D-Gal-(1-&gt;4)-[alpha-L-Fuc-(1-&gt;3)]-beta-D-GlcNAc derivative + GDP + H(+)</text>
        <dbReference type="Rhea" id="RHEA:68044"/>
        <dbReference type="ChEBI" id="CHEBI:15378"/>
        <dbReference type="ChEBI" id="CHEBI:57273"/>
        <dbReference type="ChEBI" id="CHEBI:58189"/>
        <dbReference type="ChEBI" id="CHEBI:145343"/>
        <dbReference type="ChEBI" id="CHEBI:176900"/>
    </reaction>
    <physiologicalReaction direction="left-to-right" evidence="17">
        <dbReference type="Rhea" id="RHEA:68045"/>
    </physiologicalReaction>
</comment>
<feature type="domain" description="Fucosyltransferase N-terminal" evidence="26">
    <location>
        <begin position="87"/>
        <end position="192"/>
    </location>
</feature>
<reference evidence="27" key="3">
    <citation type="submission" date="2025-09" db="UniProtKB">
        <authorList>
            <consortium name="Ensembl"/>
        </authorList>
    </citation>
    <scope>IDENTIFICATION</scope>
</reference>
<keyword evidence="11" id="KW-0443">Lipid metabolism</keyword>
<comment type="catalytic activity">
    <reaction evidence="18">
        <text>alpha-N-glycoloylneuraminosyl-(2-&gt;3)-beta-D-galactosyl-(1-&gt;4)-N-acetyl-beta-D-glucosaminyl-(1-&gt;3)-beta-D-galactosyl-(1-&gt;4)-N-acetyl-beta-D-glucosaminyl-(1-&gt;3)-beta-D-galactosyl-(1-&gt;4)-beta-D-glucosyl-(1&lt;-&gt;1')-ceramide + GDP-beta-L-fucose = alpha-N-glycoloylneuraminosyl-(2-&gt;3)-beta-D-galactosyl-(1-&gt;4)-N-acetyl-beta-D-glucosaminyl-(1-&gt;3)-beta-D-galactosyl-(1-&gt;4)-[alpha-L-fucosyl-(1-&gt;3)]-N-acetyl-beta-D-glucosaminyl-(1-&gt;3)-beta-D-galactosyl-(1-&gt;4)-beta-D-glucosyl-(1&lt;-&gt;1')-ceramide + GDP + H(+)</text>
        <dbReference type="Rhea" id="RHEA:48388"/>
        <dbReference type="ChEBI" id="CHEBI:15378"/>
        <dbReference type="ChEBI" id="CHEBI:57273"/>
        <dbReference type="ChEBI" id="CHEBI:58189"/>
        <dbReference type="ChEBI" id="CHEBI:90383"/>
        <dbReference type="ChEBI" id="CHEBI:90384"/>
    </reaction>
    <physiologicalReaction direction="left-to-right" evidence="18">
        <dbReference type="Rhea" id="RHEA:48389"/>
    </physiologicalReaction>
</comment>
<dbReference type="Proteomes" id="UP000694548">
    <property type="component" value="Chromosome sgr16"/>
</dbReference>
<dbReference type="GeneTree" id="ENSGT00940000155095"/>
<name>A0A8C6PUQ3_NOTFU</name>
<keyword evidence="10 24" id="KW-0333">Golgi apparatus</keyword>
<dbReference type="InterPro" id="IPR055270">
    <property type="entry name" value="Glyco_tran_10_C"/>
</dbReference>
<keyword evidence="9 24" id="KW-1133">Transmembrane helix</keyword>
<dbReference type="Ensembl" id="ENSNFUT00015050496.1">
    <property type="protein sequence ID" value="ENSNFUP00015048394.1"/>
    <property type="gene ID" value="ENSNFUG00015022793.1"/>
</dbReference>
<accession>A0A8C6PUQ3</accession>
<protein>
    <recommendedName>
        <fullName evidence="24">Fucosyltransferase</fullName>
        <ecNumber evidence="24">2.4.1.-</ecNumber>
    </recommendedName>
</protein>
<dbReference type="GO" id="GO:0006629">
    <property type="term" value="P:lipid metabolic process"/>
    <property type="evidence" value="ECO:0007669"/>
    <property type="project" value="UniProtKB-KW"/>
</dbReference>
<dbReference type="Pfam" id="PF00852">
    <property type="entry name" value="Glyco_transf_10"/>
    <property type="match status" value="1"/>
</dbReference>
<evidence type="ECO:0000256" key="6">
    <source>
        <dbReference type="ARBA" id="ARBA00022679"/>
    </source>
</evidence>
<evidence type="ECO:0000256" key="4">
    <source>
        <dbReference type="ARBA" id="ARBA00011738"/>
    </source>
</evidence>
<evidence type="ECO:0000256" key="14">
    <source>
        <dbReference type="ARBA" id="ARBA00023180"/>
    </source>
</evidence>
<dbReference type="UniPathway" id="UPA00378"/>
<evidence type="ECO:0000256" key="18">
    <source>
        <dbReference type="ARBA" id="ARBA00036295"/>
    </source>
</evidence>
<dbReference type="InterPro" id="IPR031481">
    <property type="entry name" value="Glyco_tran_10_N"/>
</dbReference>
<evidence type="ECO:0000256" key="21">
    <source>
        <dbReference type="ARBA" id="ARBA00037848"/>
    </source>
</evidence>
<dbReference type="GO" id="GO:0017083">
    <property type="term" value="F:4-galactosyl-N-acetylglucosaminide 3-alpha-L-fucosyltransferase activity"/>
    <property type="evidence" value="ECO:0007669"/>
    <property type="project" value="UniProtKB-EC"/>
</dbReference>
<evidence type="ECO:0000256" key="13">
    <source>
        <dbReference type="ARBA" id="ARBA00023157"/>
    </source>
</evidence>
<gene>
    <name evidence="27" type="primary">FUT9</name>
    <name evidence="27" type="synonym">LOC107392154</name>
</gene>
<reference evidence="27" key="1">
    <citation type="submission" date="2014-08" db="EMBL/GenBank/DDBJ databases">
        <authorList>
            <person name="Senf B."/>
            <person name="Petzold A."/>
            <person name="Downie B.R."/>
            <person name="Koch P."/>
            <person name="Platzer M."/>
        </authorList>
    </citation>
    <scope>NUCLEOTIDE SEQUENCE [LARGE SCALE GENOMIC DNA]</scope>
    <source>
        <strain evidence="27">GRZ</strain>
    </source>
</reference>
<dbReference type="AlphaFoldDB" id="A0A8C6PUQ3"/>
<comment type="subcellular location">
    <subcellularLocation>
        <location evidence="24">Golgi apparatus</location>
        <location evidence="24">Golgi stack membrane</location>
        <topology evidence="24">Single-pass type II membrane protein</topology>
    </subcellularLocation>
    <subcellularLocation>
        <location evidence="21">Golgi apparatus</location>
        <location evidence="21">trans-Golgi network membrane</location>
        <topology evidence="21">Single-pass type II membrane protein</topology>
    </subcellularLocation>
</comment>
<evidence type="ECO:0000256" key="5">
    <source>
        <dbReference type="ARBA" id="ARBA00022676"/>
    </source>
</evidence>
<evidence type="ECO:0000256" key="9">
    <source>
        <dbReference type="ARBA" id="ARBA00022989"/>
    </source>
</evidence>
<evidence type="ECO:0000256" key="12">
    <source>
        <dbReference type="ARBA" id="ARBA00023136"/>
    </source>
</evidence>
<evidence type="ECO:0000256" key="7">
    <source>
        <dbReference type="ARBA" id="ARBA00022692"/>
    </source>
</evidence>
<dbReference type="PANTHER" id="PTHR11929:SF10">
    <property type="entry name" value="4-GALACTOSYL-N-ACETYLGLUCOSAMINIDE 3-ALPHA-L-FUCOSYLTRANSFERASE 9"/>
    <property type="match status" value="1"/>
</dbReference>
<comment type="pathway">
    <text evidence="2">Glycolipid biosynthesis.</text>
</comment>
<keyword evidence="13" id="KW-1015">Disulfide bond</keyword>
<sequence length="382" mass="44915">MLMLNRFNNDFILAFLFYVPFPGQSMTTTTTNKILRPLFTTVFIVMVFIIIFMLYVKPSSNFSYNQVEPTSLKNGAKRVPKTNTSLTIVLVWHWPFGQTFKLDNCSSAFNIKDCFITADKNLYNRSHGVIFHHRDIARDLSNLPQQQRPPFQKWIWMNLESPSHSPQLSGINNLFNVTLNYRQDSDIKGTYGIIVPTKTAENFVPPKKDKLVCWIVSNWNPGHRRVQYFNELHKHIEIHTYGQAFRNKISGEDYMSIMTSCKFYLSFENSIHKDYITEKMYNPLAVGTVPVVLGTSRQNYENFIQGDSFIHVDDFKSPKELAEYLLIANKNEQMYLGFFKWRQNFKSHNYGSWSMRTCHACEYLQKHKEYKAINDLNKWYWG</sequence>
<evidence type="ECO:0000256" key="23">
    <source>
        <dbReference type="ARBA" id="ARBA00043838"/>
    </source>
</evidence>
<evidence type="ECO:0000256" key="15">
    <source>
        <dbReference type="ARBA" id="ARBA00029329"/>
    </source>
</evidence>
<dbReference type="GO" id="GO:0032580">
    <property type="term" value="C:Golgi cisterna membrane"/>
    <property type="evidence" value="ECO:0007669"/>
    <property type="project" value="UniProtKB-SubCell"/>
</dbReference>
<evidence type="ECO:0000256" key="16">
    <source>
        <dbReference type="ARBA" id="ARBA00036053"/>
    </source>
</evidence>
<dbReference type="FunFam" id="3.40.50.11660:FF:000001">
    <property type="entry name" value="alpha-(1,3)-fucosyltransferase 9"/>
    <property type="match status" value="1"/>
</dbReference>
<feature type="domain" description="Fucosyltransferase C-terminal" evidence="25">
    <location>
        <begin position="206"/>
        <end position="379"/>
    </location>
</feature>
<evidence type="ECO:0000256" key="8">
    <source>
        <dbReference type="ARBA" id="ARBA00022968"/>
    </source>
</evidence>
<keyword evidence="7 24" id="KW-0812">Transmembrane</keyword>
<evidence type="ECO:0000259" key="26">
    <source>
        <dbReference type="Pfam" id="PF17039"/>
    </source>
</evidence>
<comment type="catalytic activity">
    <reaction evidence="23">
        <text>an alpha-L-Fuc-(1-&gt;2)-beta-D-Gal-(1-&gt;4)-beta-D-GlcNAc derivative + GDP-beta-L-fucose = an alpha-L-Fuc-(1-&gt;2)-beta-D-Gal-(1-&gt;4)-[alpha-L-Fuc-(1-&gt;3)]-beta-D-GlcNAc derivative + GDP + H(+)</text>
        <dbReference type="Rhea" id="RHEA:77191"/>
        <dbReference type="ChEBI" id="CHEBI:15378"/>
        <dbReference type="ChEBI" id="CHEBI:57273"/>
        <dbReference type="ChEBI" id="CHEBI:58189"/>
        <dbReference type="ChEBI" id="CHEBI:133510"/>
        <dbReference type="ChEBI" id="CHEBI:195560"/>
    </reaction>
    <physiologicalReaction direction="left-to-right" evidence="23">
        <dbReference type="Rhea" id="RHEA:77192"/>
    </physiologicalReaction>
</comment>
<comment type="pathway">
    <text evidence="1">Protein modification; protein glycosylation.</text>
</comment>
<proteinExistence type="inferred from homology"/>
<dbReference type="PANTHER" id="PTHR11929">
    <property type="entry name" value="ALPHA- 1,3 -FUCOSYLTRANSFERASE"/>
    <property type="match status" value="1"/>
</dbReference>
<evidence type="ECO:0000256" key="3">
    <source>
        <dbReference type="ARBA" id="ARBA00008919"/>
    </source>
</evidence>
<comment type="subunit">
    <text evidence="4">Homodimer.</text>
</comment>
<keyword evidence="6 24" id="KW-0808">Transferase</keyword>
<comment type="catalytic activity">
    <reaction evidence="15">
        <text>a beta-D-galactosyl-(1-&gt;4)-N-acetyl-beta-D-glucosaminyl derivative + GDP-beta-L-fucose = a beta-D-galactosyl-(1-&gt;4)-[alpha-L-fucosyl-(1-&gt;3)]-N-acetyl-beta-D-glucosaminyl derivative + GDP + H(+)</text>
        <dbReference type="Rhea" id="RHEA:14257"/>
        <dbReference type="ChEBI" id="CHEBI:15378"/>
        <dbReference type="ChEBI" id="CHEBI:57273"/>
        <dbReference type="ChEBI" id="CHEBI:58189"/>
        <dbReference type="ChEBI" id="CHEBI:133507"/>
        <dbReference type="ChEBI" id="CHEBI:137941"/>
        <dbReference type="EC" id="2.4.1.152"/>
    </reaction>
    <physiologicalReaction direction="left-to-right" evidence="15">
        <dbReference type="Rhea" id="RHEA:14258"/>
    </physiologicalReaction>
</comment>
<comment type="catalytic activity">
    <reaction evidence="20">
        <text>a neolactoside nLc4Cer + GDP-beta-L-fucose = a neolactoside III(3)-alpha-Fuc-nLc4Cer + GDP + H(+)</text>
        <dbReference type="Rhea" id="RHEA:48376"/>
        <dbReference type="ChEBI" id="CHEBI:15378"/>
        <dbReference type="ChEBI" id="CHEBI:57273"/>
        <dbReference type="ChEBI" id="CHEBI:58189"/>
        <dbReference type="ChEBI" id="CHEBI:90376"/>
        <dbReference type="ChEBI" id="CHEBI:90379"/>
    </reaction>
    <physiologicalReaction direction="left-to-right" evidence="20">
        <dbReference type="Rhea" id="RHEA:48377"/>
    </physiologicalReaction>
</comment>